<accession>A0ABD5XNJ0</accession>
<evidence type="ECO:0000259" key="3">
    <source>
        <dbReference type="Pfam" id="PF00535"/>
    </source>
</evidence>
<dbReference type="Pfam" id="PF00535">
    <property type="entry name" value="Glycos_transf_2"/>
    <property type="match status" value="1"/>
</dbReference>
<proteinExistence type="predicted"/>
<name>A0ABD5XNJ0_9EURY</name>
<dbReference type="AlphaFoldDB" id="A0ABD5XNJ0"/>
<evidence type="ECO:0000313" key="5">
    <source>
        <dbReference type="EMBL" id="MFC7131166.1"/>
    </source>
</evidence>
<evidence type="ECO:0000256" key="2">
    <source>
        <dbReference type="SAM" id="Phobius"/>
    </source>
</evidence>
<protein>
    <submittedName>
        <fullName evidence="5">Glycosyltransferase family 2 protein</fullName>
    </submittedName>
</protein>
<keyword evidence="2" id="KW-0812">Transmembrane</keyword>
<dbReference type="Pfam" id="PF26629">
    <property type="entry name" value="GT2_TM_C"/>
    <property type="match status" value="1"/>
</dbReference>
<reference evidence="5 6" key="1">
    <citation type="journal article" date="2019" name="Int. J. Syst. Evol. Microbiol.">
        <title>The Global Catalogue of Microorganisms (GCM) 10K type strain sequencing project: providing services to taxonomists for standard genome sequencing and annotation.</title>
        <authorList>
            <consortium name="The Broad Institute Genomics Platform"/>
            <consortium name="The Broad Institute Genome Sequencing Center for Infectious Disease"/>
            <person name="Wu L."/>
            <person name="Ma J."/>
        </authorList>
    </citation>
    <scope>NUCLEOTIDE SEQUENCE [LARGE SCALE GENOMIC DNA]</scope>
    <source>
        <strain evidence="5 6">DSM 26526</strain>
    </source>
</reference>
<feature type="transmembrane region" description="Helical" evidence="2">
    <location>
        <begin position="269"/>
        <end position="290"/>
    </location>
</feature>
<dbReference type="SUPFAM" id="SSF53448">
    <property type="entry name" value="Nucleotide-diphospho-sugar transferases"/>
    <property type="match status" value="1"/>
</dbReference>
<dbReference type="EMBL" id="JBHTAB010000012">
    <property type="protein sequence ID" value="MFC7131166.1"/>
    <property type="molecule type" value="Genomic_DNA"/>
</dbReference>
<evidence type="ECO:0000256" key="1">
    <source>
        <dbReference type="SAM" id="MobiDB-lite"/>
    </source>
</evidence>
<dbReference type="InterPro" id="IPR050256">
    <property type="entry name" value="Glycosyltransferase_2"/>
</dbReference>
<dbReference type="PANTHER" id="PTHR48090:SF7">
    <property type="entry name" value="RFBJ PROTEIN"/>
    <property type="match status" value="1"/>
</dbReference>
<sequence length="415" mass="43914">MSTKPQSESPVDAPQQGATNGQSASDIRLSGDELLLSADSDIAPTLSVVMPTLNEEGGIAQCIEWVKAALEDLQVYGEVVVADSSTDRTPEIAEENGAIVIEPDDKGYGYAYLYAFERARGDFIAMGDADCTYDFKELPKLLDMVRAGEADMAMGSRLEGEILPGSMPPLHEHVGNPLLTKFLNVFYGAGVSDAHSGMRVFSRDAWETMDCSSSGMEFASEMIMEAGAKDLEIAEKPITYHPREGEANLESFPDGWRHVRFMLVNAPGYLFSAPGFGLSVIGVLALVLAWSGIEIGSASFGIHTGIGGGLLTLAGFQLMLFGAFSTVSSDPVRGASDPFTTWFTKRISLERGATIGSVVFLAGLAYGGVLAVTWVTSGFSALPIAVADVVATVAVVVGLQMVFGSFLLGSVENSS</sequence>
<dbReference type="InterPro" id="IPR001173">
    <property type="entry name" value="Glyco_trans_2-like"/>
</dbReference>
<dbReference type="InterPro" id="IPR058718">
    <property type="entry name" value="Agl6_TM_C"/>
</dbReference>
<feature type="domain" description="Low-salt glycan biosynthesis hexosyltransferase Agl6 C-terminal transmembrane region" evidence="4">
    <location>
        <begin position="336"/>
        <end position="410"/>
    </location>
</feature>
<dbReference type="PANTHER" id="PTHR48090">
    <property type="entry name" value="UNDECAPRENYL-PHOSPHATE 4-DEOXY-4-FORMAMIDO-L-ARABINOSE TRANSFERASE-RELATED"/>
    <property type="match status" value="1"/>
</dbReference>
<feature type="domain" description="Glycosyltransferase 2-like" evidence="3">
    <location>
        <begin position="47"/>
        <end position="206"/>
    </location>
</feature>
<dbReference type="Gene3D" id="3.90.550.10">
    <property type="entry name" value="Spore Coat Polysaccharide Biosynthesis Protein SpsA, Chain A"/>
    <property type="match status" value="1"/>
</dbReference>
<feature type="transmembrane region" description="Helical" evidence="2">
    <location>
        <begin position="381"/>
        <end position="408"/>
    </location>
</feature>
<dbReference type="Proteomes" id="UP001596460">
    <property type="component" value="Unassembled WGS sequence"/>
</dbReference>
<feature type="transmembrane region" description="Helical" evidence="2">
    <location>
        <begin position="302"/>
        <end position="324"/>
    </location>
</feature>
<gene>
    <name evidence="5" type="ORF">ACFQI8_17495</name>
</gene>
<evidence type="ECO:0000313" key="6">
    <source>
        <dbReference type="Proteomes" id="UP001596460"/>
    </source>
</evidence>
<keyword evidence="6" id="KW-1185">Reference proteome</keyword>
<feature type="compositionally biased region" description="Polar residues" evidence="1">
    <location>
        <begin position="16"/>
        <end position="25"/>
    </location>
</feature>
<feature type="transmembrane region" description="Helical" evidence="2">
    <location>
        <begin position="353"/>
        <end position="375"/>
    </location>
</feature>
<feature type="region of interest" description="Disordered" evidence="1">
    <location>
        <begin position="1"/>
        <end position="25"/>
    </location>
</feature>
<keyword evidence="2" id="KW-0472">Membrane</keyword>
<comment type="caution">
    <text evidence="5">The sequence shown here is derived from an EMBL/GenBank/DDBJ whole genome shotgun (WGS) entry which is preliminary data.</text>
</comment>
<evidence type="ECO:0000259" key="4">
    <source>
        <dbReference type="Pfam" id="PF26629"/>
    </source>
</evidence>
<dbReference type="InterPro" id="IPR029044">
    <property type="entry name" value="Nucleotide-diphossugar_trans"/>
</dbReference>
<dbReference type="RefSeq" id="WP_390247071.1">
    <property type="nucleotide sequence ID" value="NZ_JBHTAB010000012.1"/>
</dbReference>
<organism evidence="5 6">
    <name type="scientific">Haloferax chudinovii</name>
    <dbReference type="NCBI Taxonomy" id="1109010"/>
    <lineage>
        <taxon>Archaea</taxon>
        <taxon>Methanobacteriati</taxon>
        <taxon>Methanobacteriota</taxon>
        <taxon>Stenosarchaea group</taxon>
        <taxon>Halobacteria</taxon>
        <taxon>Halobacteriales</taxon>
        <taxon>Haloferacaceae</taxon>
        <taxon>Haloferax</taxon>
    </lineage>
</organism>
<dbReference type="CDD" id="cd04179">
    <property type="entry name" value="DPM_DPG-synthase_like"/>
    <property type="match status" value="1"/>
</dbReference>
<keyword evidence="2" id="KW-1133">Transmembrane helix</keyword>